<gene>
    <name evidence="2" type="ORF">HPBE_LOCUS23534</name>
</gene>
<feature type="compositionally biased region" description="Basic and acidic residues" evidence="1">
    <location>
        <begin position="58"/>
        <end position="67"/>
    </location>
</feature>
<evidence type="ECO:0000313" key="4">
    <source>
        <dbReference type="WBParaSite" id="HPBE_0002353501-mRNA-1"/>
    </source>
</evidence>
<accession>A0A3P8GYV1</accession>
<feature type="region of interest" description="Disordered" evidence="1">
    <location>
        <begin position="46"/>
        <end position="91"/>
    </location>
</feature>
<organism evidence="3 4">
    <name type="scientific">Heligmosomoides polygyrus</name>
    <name type="common">Parasitic roundworm</name>
    <dbReference type="NCBI Taxonomy" id="6339"/>
    <lineage>
        <taxon>Eukaryota</taxon>
        <taxon>Metazoa</taxon>
        <taxon>Ecdysozoa</taxon>
        <taxon>Nematoda</taxon>
        <taxon>Chromadorea</taxon>
        <taxon>Rhabditida</taxon>
        <taxon>Rhabditina</taxon>
        <taxon>Rhabditomorpha</taxon>
        <taxon>Strongyloidea</taxon>
        <taxon>Heligmosomidae</taxon>
        <taxon>Heligmosomoides</taxon>
    </lineage>
</organism>
<dbReference type="Proteomes" id="UP000050761">
    <property type="component" value="Unassembled WGS sequence"/>
</dbReference>
<reference evidence="2 3" key="1">
    <citation type="submission" date="2018-11" db="EMBL/GenBank/DDBJ databases">
        <authorList>
            <consortium name="Pathogen Informatics"/>
        </authorList>
    </citation>
    <scope>NUCLEOTIDE SEQUENCE [LARGE SCALE GENOMIC DNA]</scope>
</reference>
<protein>
    <submittedName>
        <fullName evidence="2 4">Uncharacterized protein</fullName>
    </submittedName>
</protein>
<dbReference type="WBParaSite" id="HPBE_0002353501-mRNA-1">
    <property type="protein sequence ID" value="HPBE_0002353501-mRNA-1"/>
    <property type="gene ID" value="HPBE_0002353501"/>
</dbReference>
<evidence type="ECO:0000256" key="1">
    <source>
        <dbReference type="SAM" id="MobiDB-lite"/>
    </source>
</evidence>
<dbReference type="EMBL" id="UZAH01035177">
    <property type="protein sequence ID" value="VDP39463.1"/>
    <property type="molecule type" value="Genomic_DNA"/>
</dbReference>
<reference evidence="4" key="2">
    <citation type="submission" date="2019-09" db="UniProtKB">
        <authorList>
            <consortium name="WormBaseParasite"/>
        </authorList>
    </citation>
    <scope>IDENTIFICATION</scope>
</reference>
<keyword evidence="3" id="KW-1185">Reference proteome</keyword>
<accession>A0A183GLG5</accession>
<feature type="compositionally biased region" description="Polar residues" evidence="1">
    <location>
        <begin position="81"/>
        <end position="91"/>
    </location>
</feature>
<name>A0A183GLG5_HELPZ</name>
<sequence length="91" mass="10359">MEGCVNQKSDTFCLLVLTNNDPWVTLSVTGGEEDWSQEMPTAVRRMRLEDMPQTSSNVRRDSEDVPKRSSNVRQDSEDVLETSSNVHRNSE</sequence>
<dbReference type="AlphaFoldDB" id="A0A183GLG5"/>
<evidence type="ECO:0000313" key="2">
    <source>
        <dbReference type="EMBL" id="VDP39463.1"/>
    </source>
</evidence>
<dbReference type="OrthoDB" id="5853592at2759"/>
<evidence type="ECO:0000313" key="3">
    <source>
        <dbReference type="Proteomes" id="UP000050761"/>
    </source>
</evidence>
<proteinExistence type="predicted"/>